<reference evidence="5" key="1">
    <citation type="journal article" date="2019" name="Int. J. Syst. Evol. Microbiol.">
        <title>The Global Catalogue of Microorganisms (GCM) 10K type strain sequencing project: providing services to taxonomists for standard genome sequencing and annotation.</title>
        <authorList>
            <consortium name="The Broad Institute Genomics Platform"/>
            <consortium name="The Broad Institute Genome Sequencing Center for Infectious Disease"/>
            <person name="Wu L."/>
            <person name="Ma J."/>
        </authorList>
    </citation>
    <scope>NUCLEOTIDE SEQUENCE [LARGE SCALE GENOMIC DNA]</scope>
    <source>
        <strain evidence="5">CGMCC-1.15741</strain>
    </source>
</reference>
<evidence type="ECO:0000256" key="2">
    <source>
        <dbReference type="ARBA" id="ARBA00023002"/>
    </source>
</evidence>
<keyword evidence="2 4" id="KW-0560">Oxidoreductase</keyword>
<accession>A0ABW1S555</accession>
<dbReference type="PANTHER" id="PTHR10204:SF34">
    <property type="entry name" value="NAD(P)H DEHYDROGENASE [QUINONE] 1 ISOFORM 1"/>
    <property type="match status" value="1"/>
</dbReference>
<evidence type="ECO:0000256" key="1">
    <source>
        <dbReference type="ARBA" id="ARBA00006252"/>
    </source>
</evidence>
<dbReference type="EC" id="1.6.99.-" evidence="4"/>
<evidence type="ECO:0000259" key="3">
    <source>
        <dbReference type="Pfam" id="PF02525"/>
    </source>
</evidence>
<dbReference type="InterPro" id="IPR051545">
    <property type="entry name" value="NAD(P)H_dehydrogenase_qn"/>
</dbReference>
<evidence type="ECO:0000313" key="5">
    <source>
        <dbReference type="Proteomes" id="UP001596303"/>
    </source>
</evidence>
<dbReference type="GO" id="GO:0016491">
    <property type="term" value="F:oxidoreductase activity"/>
    <property type="evidence" value="ECO:0007669"/>
    <property type="project" value="UniProtKB-KW"/>
</dbReference>
<comment type="similarity">
    <text evidence="1">Belongs to the NAD(P)H dehydrogenase (quinone) family.</text>
</comment>
<dbReference type="SUPFAM" id="SSF52218">
    <property type="entry name" value="Flavoproteins"/>
    <property type="match status" value="1"/>
</dbReference>
<dbReference type="InterPro" id="IPR029039">
    <property type="entry name" value="Flavoprotein-like_sf"/>
</dbReference>
<dbReference type="EC" id="1.-.-.-" evidence="4"/>
<dbReference type="PANTHER" id="PTHR10204">
    <property type="entry name" value="NAD P H OXIDOREDUCTASE-RELATED"/>
    <property type="match status" value="1"/>
</dbReference>
<feature type="domain" description="Flavodoxin-like fold" evidence="3">
    <location>
        <begin position="3"/>
        <end position="180"/>
    </location>
</feature>
<dbReference type="Gene3D" id="3.40.50.360">
    <property type="match status" value="1"/>
</dbReference>
<comment type="caution">
    <text evidence="4">The sequence shown here is derived from an EMBL/GenBank/DDBJ whole genome shotgun (WGS) entry which is preliminary data.</text>
</comment>
<dbReference type="EMBL" id="JBHSSW010000003">
    <property type="protein sequence ID" value="MFC6196771.1"/>
    <property type="molecule type" value="Genomic_DNA"/>
</dbReference>
<dbReference type="InterPro" id="IPR003680">
    <property type="entry name" value="Flavodoxin_fold"/>
</dbReference>
<dbReference type="Proteomes" id="UP001596303">
    <property type="component" value="Unassembled WGS sequence"/>
</dbReference>
<evidence type="ECO:0000313" key="4">
    <source>
        <dbReference type="EMBL" id="MFC6196771.1"/>
    </source>
</evidence>
<dbReference type="Pfam" id="PF02525">
    <property type="entry name" value="Flavodoxin_2"/>
    <property type="match status" value="1"/>
</dbReference>
<gene>
    <name evidence="4" type="ORF">ACFQDM_01700</name>
</gene>
<protein>
    <submittedName>
        <fullName evidence="4">NAD(P)H-dependent oxidoreductase</fullName>
        <ecNumber evidence="4">1.-.-.-</ecNumber>
        <ecNumber evidence="4">1.6.99.-</ecNumber>
    </submittedName>
</protein>
<keyword evidence="5" id="KW-1185">Reference proteome</keyword>
<name>A0ABW1S555_9PROT</name>
<proteinExistence type="inferred from homology"/>
<sequence length="193" mass="20935">MAKVCVLHGHPHGDAGHLCAALGKAYVDGAREAGHEVEQIRLAELTFDLLSNPDDFSAPPPEPILSEREKIAACDHLLVVFPLWLGSAPARLRGFFEQAARANFFLADGDAEHAPGGKMKGKSARLVVTMGMPGLVYKTWFGAHSLKGIEKGVFGMAGFKPVEHTIFGMVEGDDDARRRKWLDEMFALGARAK</sequence>
<organism evidence="4 5">
    <name type="scientific">Ponticaulis profundi</name>
    <dbReference type="NCBI Taxonomy" id="2665222"/>
    <lineage>
        <taxon>Bacteria</taxon>
        <taxon>Pseudomonadati</taxon>
        <taxon>Pseudomonadota</taxon>
        <taxon>Alphaproteobacteria</taxon>
        <taxon>Hyphomonadales</taxon>
        <taxon>Hyphomonadaceae</taxon>
        <taxon>Ponticaulis</taxon>
    </lineage>
</organism>
<dbReference type="RefSeq" id="WP_377374633.1">
    <property type="nucleotide sequence ID" value="NZ_JBHSSW010000003.1"/>
</dbReference>